<reference evidence="2" key="1">
    <citation type="submission" date="2013-01" db="EMBL/GenBank/DDBJ databases">
        <title>Draft Genome Sequence of a Mulberry Tree, Morus notabilis C.K. Schneid.</title>
        <authorList>
            <person name="He N."/>
            <person name="Zhao S."/>
        </authorList>
    </citation>
    <scope>NUCLEOTIDE SEQUENCE</scope>
</reference>
<evidence type="ECO:0000313" key="1">
    <source>
        <dbReference type="EMBL" id="EXB88910.1"/>
    </source>
</evidence>
<dbReference type="EMBL" id="KE345001">
    <property type="protein sequence ID" value="EXB88910.1"/>
    <property type="molecule type" value="Genomic_DNA"/>
</dbReference>
<dbReference type="Proteomes" id="UP000030645">
    <property type="component" value="Unassembled WGS sequence"/>
</dbReference>
<sequence length="65" mass="7010">MEICADVSDEHNDAAMRILRDEASVMYADHIHIPDAEAARPDPKISLDGHQAAKGYPCPIGLPVA</sequence>
<evidence type="ECO:0000313" key="2">
    <source>
        <dbReference type="Proteomes" id="UP000030645"/>
    </source>
</evidence>
<protein>
    <submittedName>
        <fullName evidence="1">Uncharacterized protein</fullName>
    </submittedName>
</protein>
<proteinExistence type="predicted"/>
<accession>W9RP04</accession>
<dbReference type="AlphaFoldDB" id="W9RP04"/>
<organism evidence="1 2">
    <name type="scientific">Morus notabilis</name>
    <dbReference type="NCBI Taxonomy" id="981085"/>
    <lineage>
        <taxon>Eukaryota</taxon>
        <taxon>Viridiplantae</taxon>
        <taxon>Streptophyta</taxon>
        <taxon>Embryophyta</taxon>
        <taxon>Tracheophyta</taxon>
        <taxon>Spermatophyta</taxon>
        <taxon>Magnoliopsida</taxon>
        <taxon>eudicotyledons</taxon>
        <taxon>Gunneridae</taxon>
        <taxon>Pentapetalae</taxon>
        <taxon>rosids</taxon>
        <taxon>fabids</taxon>
        <taxon>Rosales</taxon>
        <taxon>Moraceae</taxon>
        <taxon>Moreae</taxon>
        <taxon>Morus</taxon>
    </lineage>
</organism>
<name>W9RP04_9ROSA</name>
<gene>
    <name evidence="1" type="ORF">L484_003606</name>
</gene>
<keyword evidence="2" id="KW-1185">Reference proteome</keyword>